<keyword evidence="3" id="KW-0547">Nucleotide-binding</keyword>
<dbReference type="PANTHER" id="PTHR48466:SF2">
    <property type="entry name" value="OS10G0509000 PROTEIN"/>
    <property type="match status" value="1"/>
</dbReference>
<dbReference type="GO" id="GO:0045910">
    <property type="term" value="P:negative regulation of DNA recombination"/>
    <property type="evidence" value="ECO:0007669"/>
    <property type="project" value="InterPro"/>
</dbReference>
<dbReference type="InterPro" id="IPR027417">
    <property type="entry name" value="P-loop_NTPase"/>
</dbReference>
<dbReference type="PROSITE" id="PS00486">
    <property type="entry name" value="DNA_MISMATCH_REPAIR_2"/>
    <property type="match status" value="1"/>
</dbReference>
<dbReference type="GO" id="GO:0016887">
    <property type="term" value="F:ATP hydrolysis activity"/>
    <property type="evidence" value="ECO:0007669"/>
    <property type="project" value="InterPro"/>
</dbReference>
<evidence type="ECO:0000256" key="4">
    <source>
        <dbReference type="ARBA" id="ARBA00022759"/>
    </source>
</evidence>
<dbReference type="InterPro" id="IPR036187">
    <property type="entry name" value="DNA_mismatch_repair_MutS_sf"/>
</dbReference>
<dbReference type="SMART" id="SM00534">
    <property type="entry name" value="MUTSac"/>
    <property type="match status" value="1"/>
</dbReference>
<dbReference type="EMBL" id="FOLT01000004">
    <property type="protein sequence ID" value="SFC24391.1"/>
    <property type="molecule type" value="Genomic_DNA"/>
</dbReference>
<proteinExistence type="predicted"/>
<protein>
    <submittedName>
        <fullName evidence="10">DsDNA-specific endonuclease/ATPase MutS2</fullName>
    </submittedName>
</protein>
<evidence type="ECO:0000259" key="9">
    <source>
        <dbReference type="PROSITE" id="PS00486"/>
    </source>
</evidence>
<dbReference type="SUPFAM" id="SSF48334">
    <property type="entry name" value="DNA repair protein MutS, domain III"/>
    <property type="match status" value="1"/>
</dbReference>
<keyword evidence="5" id="KW-0378">Hydrolase</keyword>
<dbReference type="GO" id="GO:0030983">
    <property type="term" value="F:mismatched DNA binding"/>
    <property type="evidence" value="ECO:0007669"/>
    <property type="project" value="InterPro"/>
</dbReference>
<name>A0A1I1HKL4_9LACT</name>
<sequence>MENNTFEMLEYTRILEQVSREASTEKAKQVIKKSQPLFNKQQLERMFEENREAVAILKKSASVPIYPLSGIEHFLQQSHKGLALRVDQLSEVLSFLRHCQKLKQFMKDKESLAPIIATYVWSIADLTELESELEGSLNHGQIDDQATPELAKTRRLIRKKQTEAREKAESLARSPRLKTYLQESHVIEKNGNYALQIKREFQNKIEGTAVDVSSSGATVFIMPKTVETVIQELDLLRISEENIVQQILHTLTGMILEKENEITIAVETMLYYDVLFAKAKYGLVIGGTIPELNENHTLTLNNARHPLLGSNAVPLSFCLNRADRALIITGPNTGGKTVTLKTLGLLVLMAQTGLMIPAEKGTSLHLFSRVYVDMGDGQSMDENLSTFSSRLKNIIHILEEANDNTLVLLDELGSGTDPREGMALAQIIMEQLVNKGAALLATTHYSELKRLAQKKSGFLNGSMEFDVESLQPTYRLLLGEAGDSQAFPIAMKLGMHPKLVQKAHELTYETTGKQYHYEEKEQFKRSYQKQLAVDRYFKTKKKVKQQKEWILFSQGDNVKISPDNEKGIIYQGPDAKGDYIVQVKNNKKTINHKRLTLHIKAEELYPADYDFDIVFKSKDYRKKKHLMGRKYVENLTIKEEEDK</sequence>
<evidence type="ECO:0000313" key="10">
    <source>
        <dbReference type="EMBL" id="SFC24391.1"/>
    </source>
</evidence>
<dbReference type="InterPro" id="IPR000432">
    <property type="entry name" value="DNA_mismatch_repair_MutS_C"/>
</dbReference>
<dbReference type="InterPro" id="IPR007696">
    <property type="entry name" value="DNA_mismatch_repair_MutS_core"/>
</dbReference>
<reference evidence="11" key="1">
    <citation type="submission" date="2016-10" db="EMBL/GenBank/DDBJ databases">
        <authorList>
            <person name="Varghese N."/>
            <person name="Submissions S."/>
        </authorList>
    </citation>
    <scope>NUCLEOTIDE SEQUENCE [LARGE SCALE GENOMIC DNA]</scope>
    <source>
        <strain evidence="11">DSM 23664</strain>
    </source>
</reference>
<dbReference type="InterPro" id="IPR005747">
    <property type="entry name" value="MutS2"/>
</dbReference>
<keyword evidence="7" id="KW-0694">RNA-binding</keyword>
<dbReference type="Proteomes" id="UP000199612">
    <property type="component" value="Unassembled WGS sequence"/>
</dbReference>
<dbReference type="PIRSF" id="PIRSF005814">
    <property type="entry name" value="MutS_YshD"/>
    <property type="match status" value="1"/>
</dbReference>
<gene>
    <name evidence="10" type="ORF">SAMN04488102_104104</name>
</gene>
<evidence type="ECO:0000256" key="5">
    <source>
        <dbReference type="ARBA" id="ARBA00022801"/>
    </source>
</evidence>
<dbReference type="AlphaFoldDB" id="A0A1I1HKL4"/>
<evidence type="ECO:0000256" key="1">
    <source>
        <dbReference type="ARBA" id="ARBA00022722"/>
    </source>
</evidence>
<dbReference type="RefSeq" id="WP_218147216.1">
    <property type="nucleotide sequence ID" value="NZ_FOLT01000004.1"/>
</dbReference>
<evidence type="ECO:0000256" key="8">
    <source>
        <dbReference type="ARBA" id="ARBA00023125"/>
    </source>
</evidence>
<accession>A0A1I1HKL4</accession>
<keyword evidence="4 10" id="KW-0255">Endonuclease</keyword>
<organism evidence="10 11">
    <name type="scientific">Alkalibacterium subtropicum</name>
    <dbReference type="NCBI Taxonomy" id="753702"/>
    <lineage>
        <taxon>Bacteria</taxon>
        <taxon>Bacillati</taxon>
        <taxon>Bacillota</taxon>
        <taxon>Bacilli</taxon>
        <taxon>Lactobacillales</taxon>
        <taxon>Carnobacteriaceae</taxon>
        <taxon>Alkalibacterium</taxon>
    </lineage>
</organism>
<keyword evidence="11" id="KW-1185">Reference proteome</keyword>
<keyword evidence="2" id="KW-0699">rRNA-binding</keyword>
<keyword evidence="8" id="KW-0238">DNA-binding</keyword>
<dbReference type="GO" id="GO:0006298">
    <property type="term" value="P:mismatch repair"/>
    <property type="evidence" value="ECO:0007669"/>
    <property type="project" value="InterPro"/>
</dbReference>
<evidence type="ECO:0000256" key="7">
    <source>
        <dbReference type="ARBA" id="ARBA00022884"/>
    </source>
</evidence>
<evidence type="ECO:0000256" key="2">
    <source>
        <dbReference type="ARBA" id="ARBA00022730"/>
    </source>
</evidence>
<dbReference type="FunFam" id="3.40.50.300:FF:000830">
    <property type="entry name" value="Endonuclease MutS2"/>
    <property type="match status" value="1"/>
</dbReference>
<dbReference type="GO" id="GO:0004519">
    <property type="term" value="F:endonuclease activity"/>
    <property type="evidence" value="ECO:0007669"/>
    <property type="project" value="UniProtKB-KW"/>
</dbReference>
<dbReference type="NCBIfam" id="TIGR01069">
    <property type="entry name" value="mutS2"/>
    <property type="match status" value="1"/>
</dbReference>
<keyword evidence="6" id="KW-0067">ATP-binding</keyword>
<dbReference type="GO" id="GO:0005524">
    <property type="term" value="F:ATP binding"/>
    <property type="evidence" value="ECO:0007669"/>
    <property type="project" value="UniProtKB-KW"/>
</dbReference>
<feature type="domain" description="DNA mismatch repair proteins mutS family" evidence="9">
    <location>
        <begin position="405"/>
        <end position="421"/>
    </location>
</feature>
<dbReference type="GO" id="GO:0019843">
    <property type="term" value="F:rRNA binding"/>
    <property type="evidence" value="ECO:0007669"/>
    <property type="project" value="UniProtKB-KW"/>
</dbReference>
<dbReference type="STRING" id="753702.SAMN04488102_104104"/>
<dbReference type="PANTHER" id="PTHR48466">
    <property type="entry name" value="OS10G0509000 PROTEIN-RELATED"/>
    <property type="match status" value="1"/>
</dbReference>
<dbReference type="SUPFAM" id="SSF52540">
    <property type="entry name" value="P-loop containing nucleoside triphosphate hydrolases"/>
    <property type="match status" value="1"/>
</dbReference>
<keyword evidence="1" id="KW-0540">Nuclease</keyword>
<evidence type="ECO:0000256" key="6">
    <source>
        <dbReference type="ARBA" id="ARBA00022840"/>
    </source>
</evidence>
<evidence type="ECO:0000256" key="3">
    <source>
        <dbReference type="ARBA" id="ARBA00022741"/>
    </source>
</evidence>
<dbReference type="Pfam" id="PF00488">
    <property type="entry name" value="MutS_V"/>
    <property type="match status" value="1"/>
</dbReference>
<dbReference type="InterPro" id="IPR045076">
    <property type="entry name" value="MutS"/>
</dbReference>
<evidence type="ECO:0000313" key="11">
    <source>
        <dbReference type="Proteomes" id="UP000199612"/>
    </source>
</evidence>
<dbReference type="GO" id="GO:0140664">
    <property type="term" value="F:ATP-dependent DNA damage sensor activity"/>
    <property type="evidence" value="ECO:0007669"/>
    <property type="project" value="InterPro"/>
</dbReference>
<dbReference type="Gene3D" id="3.40.50.300">
    <property type="entry name" value="P-loop containing nucleotide triphosphate hydrolases"/>
    <property type="match status" value="1"/>
</dbReference>
<dbReference type="SMART" id="SM00533">
    <property type="entry name" value="MUTSd"/>
    <property type="match status" value="1"/>
</dbReference>